<dbReference type="PANTHER" id="PTHR21562:SF93">
    <property type="entry name" value="PECTIN ACETYLESTERASE 8"/>
    <property type="match status" value="1"/>
</dbReference>
<feature type="compositionally biased region" description="Low complexity" evidence="7">
    <location>
        <begin position="51"/>
        <end position="60"/>
    </location>
</feature>
<dbReference type="GO" id="GO:0009505">
    <property type="term" value="C:plant-type cell wall"/>
    <property type="evidence" value="ECO:0007669"/>
    <property type="project" value="TreeGrafter"/>
</dbReference>
<evidence type="ECO:0000256" key="4">
    <source>
        <dbReference type="ARBA" id="ARBA00022512"/>
    </source>
</evidence>
<dbReference type="Pfam" id="PF03283">
    <property type="entry name" value="PAE"/>
    <property type="match status" value="1"/>
</dbReference>
<feature type="compositionally biased region" description="Pro residues" evidence="7">
    <location>
        <begin position="35"/>
        <end position="45"/>
    </location>
</feature>
<feature type="compositionally biased region" description="Low complexity" evidence="7">
    <location>
        <begin position="15"/>
        <end position="30"/>
    </location>
</feature>
<comment type="similarity">
    <text evidence="3 6">Belongs to the pectinacetylesterase family.</text>
</comment>
<reference evidence="8" key="1">
    <citation type="submission" date="2018-02" db="EMBL/GenBank/DDBJ databases">
        <authorList>
            <person name="Cohen D.B."/>
            <person name="Kent A.D."/>
        </authorList>
    </citation>
    <scope>NUCLEOTIDE SEQUENCE</scope>
</reference>
<name>A0A2N9I103_FAGSY</name>
<dbReference type="EMBL" id="OIVN01004487">
    <property type="protein sequence ID" value="SPD17709.1"/>
    <property type="molecule type" value="Genomic_DNA"/>
</dbReference>
<comment type="function">
    <text evidence="1 6">Hydrolyzes acetyl esters in homogalacturonan regions of pectin. In type I primary cell wall, galacturonic acid residues of pectin can be acetylated at the O-2 and O-3 positions. Decreasing the degree of acetylation of pectin gels in vitro alters their physical properties.</text>
</comment>
<keyword evidence="6" id="KW-0964">Secreted</keyword>
<accession>A0A2N9I103</accession>
<evidence type="ECO:0000256" key="2">
    <source>
        <dbReference type="ARBA" id="ARBA00004191"/>
    </source>
</evidence>
<evidence type="ECO:0000313" key="8">
    <source>
        <dbReference type="EMBL" id="SPD17709.1"/>
    </source>
</evidence>
<keyword evidence="4 6" id="KW-0134">Cell wall</keyword>
<feature type="region of interest" description="Disordered" evidence="7">
    <location>
        <begin position="1"/>
        <end position="60"/>
    </location>
</feature>
<dbReference type="InterPro" id="IPR004963">
    <property type="entry name" value="PAE/NOTUM"/>
</dbReference>
<dbReference type="PANTHER" id="PTHR21562">
    <property type="entry name" value="NOTUM-RELATED"/>
    <property type="match status" value="1"/>
</dbReference>
<dbReference type="GO" id="GO:0071555">
    <property type="term" value="P:cell wall organization"/>
    <property type="evidence" value="ECO:0007669"/>
    <property type="project" value="UniProtKB-KW"/>
</dbReference>
<evidence type="ECO:0000256" key="5">
    <source>
        <dbReference type="ARBA" id="ARBA00023316"/>
    </source>
</evidence>
<evidence type="ECO:0000256" key="1">
    <source>
        <dbReference type="ARBA" id="ARBA00003534"/>
    </source>
</evidence>
<evidence type="ECO:0000256" key="6">
    <source>
        <dbReference type="RuleBase" id="RU363114"/>
    </source>
</evidence>
<evidence type="ECO:0000256" key="3">
    <source>
        <dbReference type="ARBA" id="ARBA00005784"/>
    </source>
</evidence>
<sequence length="413" mass="44695">MGEGGKGEATVMPLISPYSSSENPIEPSNNLKIPPKVPPPPPPPIHQHHQSLSPLPTSTTTTASLSRNSIFALSATLVSALVASYAILSSSDSDHKSSNPLYAGIEHAVHKSSDSFKKVFHHAKQIGVAASVLWQSLSSVLSSANHEAESARALAYLIADPNVSAAVLGRPHAIPNLLSWCHRIFPIQATCSLNEKELQTVVSKLVLQFMNDKQPHEVARPVKEFKGSILLIKLFYGIGFGPMPRNRILFGERVVGTKYGELNFLLILGVLMLVMAGTRLVQWLNLLLCALVLLKTEGADVGITFVQDAVAKGAVCLDGSPPAYHWDKGVGAGINNWLVHIEGGGWCNNVTTCLSRTKTRLGSSKLMDKEIAFSGILSRYQKFNPESVLNFQTSMTGTELRLDTVMGHHLPEM</sequence>
<comment type="subcellular location">
    <subcellularLocation>
        <location evidence="2 6">Secreted</location>
        <location evidence="2 6">Cell wall</location>
    </subcellularLocation>
</comment>
<dbReference type="EC" id="3.1.1.-" evidence="6"/>
<dbReference type="AlphaFoldDB" id="A0A2N9I103"/>
<dbReference type="GO" id="GO:0052793">
    <property type="term" value="F:pectin acetylesterase activity"/>
    <property type="evidence" value="ECO:0007669"/>
    <property type="project" value="TreeGrafter"/>
</dbReference>
<keyword evidence="6" id="KW-0378">Hydrolase</keyword>
<keyword evidence="5 6" id="KW-0961">Cell wall biogenesis/degradation</keyword>
<proteinExistence type="inferred from homology"/>
<gene>
    <name evidence="8" type="ORF">FSB_LOCUS45591</name>
</gene>
<evidence type="ECO:0000256" key="7">
    <source>
        <dbReference type="SAM" id="MobiDB-lite"/>
    </source>
</evidence>
<organism evidence="8">
    <name type="scientific">Fagus sylvatica</name>
    <name type="common">Beechnut</name>
    <dbReference type="NCBI Taxonomy" id="28930"/>
    <lineage>
        <taxon>Eukaryota</taxon>
        <taxon>Viridiplantae</taxon>
        <taxon>Streptophyta</taxon>
        <taxon>Embryophyta</taxon>
        <taxon>Tracheophyta</taxon>
        <taxon>Spermatophyta</taxon>
        <taxon>Magnoliopsida</taxon>
        <taxon>eudicotyledons</taxon>
        <taxon>Gunneridae</taxon>
        <taxon>Pentapetalae</taxon>
        <taxon>rosids</taxon>
        <taxon>fabids</taxon>
        <taxon>Fagales</taxon>
        <taxon>Fagaceae</taxon>
        <taxon>Fagus</taxon>
    </lineage>
</organism>
<protein>
    <recommendedName>
        <fullName evidence="6">Pectin acetylesterase</fullName>
        <ecNumber evidence="6">3.1.1.-</ecNumber>
    </recommendedName>
</protein>